<dbReference type="GO" id="GO:0042995">
    <property type="term" value="C:cell projection"/>
    <property type="evidence" value="ECO:0007669"/>
    <property type="project" value="TreeGrafter"/>
</dbReference>
<dbReference type="PROSITE" id="PS50056">
    <property type="entry name" value="TYR_PHOSPHATASE_2"/>
    <property type="match status" value="1"/>
</dbReference>
<dbReference type="SUPFAM" id="SSF52799">
    <property type="entry name" value="(Phosphotyrosine protein) phosphatases II"/>
    <property type="match status" value="1"/>
</dbReference>
<dbReference type="InterPro" id="IPR029021">
    <property type="entry name" value="Prot-tyrosine_phosphatase-like"/>
</dbReference>
<dbReference type="PANTHER" id="PTHR12305:SF81">
    <property type="entry name" value="PHOSPHATIDYLINOSITOL 3,4,5-TRISPHOSPHATE 3-PHOSPHATASE AND DUAL-SPECIFICITY PROTEIN PHOSPHATASE PTEN"/>
    <property type="match status" value="1"/>
</dbReference>
<feature type="domain" description="Phosphatase tensin-type" evidence="4">
    <location>
        <begin position="16"/>
        <end position="267"/>
    </location>
</feature>
<dbReference type="PROSITE" id="PS51181">
    <property type="entry name" value="PPASE_TENSIN"/>
    <property type="match status" value="1"/>
</dbReference>
<evidence type="ECO:0000313" key="6">
    <source>
        <dbReference type="Proteomes" id="UP000054217"/>
    </source>
</evidence>
<reference evidence="6" key="2">
    <citation type="submission" date="2015-01" db="EMBL/GenBank/DDBJ databases">
        <title>Evolutionary Origins and Diversification of the Mycorrhizal Mutualists.</title>
        <authorList>
            <consortium name="DOE Joint Genome Institute"/>
            <consortium name="Mycorrhizal Genomics Consortium"/>
            <person name="Kohler A."/>
            <person name="Kuo A."/>
            <person name="Nagy L.G."/>
            <person name="Floudas D."/>
            <person name="Copeland A."/>
            <person name="Barry K.W."/>
            <person name="Cichocki N."/>
            <person name="Veneault-Fourrey C."/>
            <person name="LaButti K."/>
            <person name="Lindquist E.A."/>
            <person name="Lipzen A."/>
            <person name="Lundell T."/>
            <person name="Morin E."/>
            <person name="Murat C."/>
            <person name="Riley R."/>
            <person name="Ohm R."/>
            <person name="Sun H."/>
            <person name="Tunlid A."/>
            <person name="Henrissat B."/>
            <person name="Grigoriev I.V."/>
            <person name="Hibbett D.S."/>
            <person name="Martin F."/>
        </authorList>
    </citation>
    <scope>NUCLEOTIDE SEQUENCE [LARGE SCALE GENOMIC DNA]</scope>
    <source>
        <strain evidence="6">Marx 270</strain>
    </source>
</reference>
<dbReference type="EC" id="3.1.3.67" evidence="1"/>
<proteinExistence type="predicted"/>
<evidence type="ECO:0000256" key="1">
    <source>
        <dbReference type="ARBA" id="ARBA00013015"/>
    </source>
</evidence>
<name>A0A0C3PLX7_PISTI</name>
<gene>
    <name evidence="5" type="ORF">M404DRAFT_289849</name>
</gene>
<dbReference type="InParanoid" id="A0A0C3PLX7"/>
<dbReference type="GO" id="GO:0004725">
    <property type="term" value="F:protein tyrosine phosphatase activity"/>
    <property type="evidence" value="ECO:0007669"/>
    <property type="project" value="TreeGrafter"/>
</dbReference>
<dbReference type="Proteomes" id="UP000054217">
    <property type="component" value="Unassembled WGS sequence"/>
</dbReference>
<keyword evidence="6" id="KW-1185">Reference proteome</keyword>
<dbReference type="GO" id="GO:0005829">
    <property type="term" value="C:cytosol"/>
    <property type="evidence" value="ECO:0007669"/>
    <property type="project" value="TreeGrafter"/>
</dbReference>
<accession>A0A0C3PLX7</accession>
<dbReference type="GO" id="GO:0046856">
    <property type="term" value="P:phosphatidylinositol dephosphorylation"/>
    <property type="evidence" value="ECO:0007669"/>
    <property type="project" value="TreeGrafter"/>
</dbReference>
<dbReference type="GO" id="GO:0048870">
    <property type="term" value="P:cell motility"/>
    <property type="evidence" value="ECO:0007669"/>
    <property type="project" value="TreeGrafter"/>
</dbReference>
<dbReference type="GO" id="GO:0016314">
    <property type="term" value="F:phosphatidylinositol-3,4,5-trisphosphate 3-phosphatase activity"/>
    <property type="evidence" value="ECO:0007669"/>
    <property type="project" value="UniProtKB-EC"/>
</dbReference>
<dbReference type="Gene3D" id="3.90.190.10">
    <property type="entry name" value="Protein tyrosine phosphatase superfamily"/>
    <property type="match status" value="1"/>
</dbReference>
<keyword evidence="2" id="KW-0378">Hydrolase</keyword>
<organism evidence="5 6">
    <name type="scientific">Pisolithus tinctorius Marx 270</name>
    <dbReference type="NCBI Taxonomy" id="870435"/>
    <lineage>
        <taxon>Eukaryota</taxon>
        <taxon>Fungi</taxon>
        <taxon>Dikarya</taxon>
        <taxon>Basidiomycota</taxon>
        <taxon>Agaricomycotina</taxon>
        <taxon>Agaricomycetes</taxon>
        <taxon>Agaricomycetidae</taxon>
        <taxon>Boletales</taxon>
        <taxon>Sclerodermatineae</taxon>
        <taxon>Pisolithaceae</taxon>
        <taxon>Pisolithus</taxon>
    </lineage>
</organism>
<dbReference type="GO" id="GO:0043491">
    <property type="term" value="P:phosphatidylinositol 3-kinase/protein kinase B signal transduction"/>
    <property type="evidence" value="ECO:0007669"/>
    <property type="project" value="TreeGrafter"/>
</dbReference>
<dbReference type="InterPro" id="IPR000387">
    <property type="entry name" value="Tyr_Pase_dom"/>
</dbReference>
<dbReference type="InterPro" id="IPR029023">
    <property type="entry name" value="Tensin_phosphatase"/>
</dbReference>
<protein>
    <recommendedName>
        <fullName evidence="1">phosphatidylinositol-3,4,5-trisphosphate 3-phosphatase</fullName>
        <ecNumber evidence="1">3.1.3.67</ecNumber>
    </recommendedName>
</protein>
<dbReference type="PROSITE" id="PS00383">
    <property type="entry name" value="TYR_PHOSPHATASE_1"/>
    <property type="match status" value="1"/>
</dbReference>
<dbReference type="OrthoDB" id="5632at2759"/>
<dbReference type="InterPro" id="IPR051281">
    <property type="entry name" value="Dual-spec_lipid-protein_phosph"/>
</dbReference>
<dbReference type="AlphaFoldDB" id="A0A0C3PLX7"/>
<feature type="domain" description="Tyrosine specific protein phosphatases" evidence="3">
    <location>
        <begin position="102"/>
        <end position="162"/>
    </location>
</feature>
<evidence type="ECO:0000313" key="5">
    <source>
        <dbReference type="EMBL" id="KIO09776.1"/>
    </source>
</evidence>
<dbReference type="EMBL" id="KN831954">
    <property type="protein sequence ID" value="KIO09776.1"/>
    <property type="molecule type" value="Genomic_DNA"/>
</dbReference>
<evidence type="ECO:0000259" key="4">
    <source>
        <dbReference type="PROSITE" id="PS51181"/>
    </source>
</evidence>
<dbReference type="HOGENOM" id="CLU_026170_0_0_1"/>
<dbReference type="PANTHER" id="PTHR12305">
    <property type="entry name" value="PHOSPHATASE WITH HOMOLOGY TO TENSIN"/>
    <property type="match status" value="1"/>
</dbReference>
<dbReference type="InterPro" id="IPR057023">
    <property type="entry name" value="PTP-SAK"/>
</dbReference>
<dbReference type="GO" id="GO:0005886">
    <property type="term" value="C:plasma membrane"/>
    <property type="evidence" value="ECO:0007669"/>
    <property type="project" value="TreeGrafter"/>
</dbReference>
<dbReference type="InterPro" id="IPR016130">
    <property type="entry name" value="Tyr_Pase_AS"/>
</dbReference>
<dbReference type="STRING" id="870435.A0A0C3PLX7"/>
<dbReference type="GO" id="GO:0051896">
    <property type="term" value="P:regulation of phosphatidylinositol 3-kinase/protein kinase B signal transduction"/>
    <property type="evidence" value="ECO:0007669"/>
    <property type="project" value="TreeGrafter"/>
</dbReference>
<evidence type="ECO:0000259" key="3">
    <source>
        <dbReference type="PROSITE" id="PS50056"/>
    </source>
</evidence>
<dbReference type="Pfam" id="PF22784">
    <property type="entry name" value="PTP-SAK"/>
    <property type="match status" value="1"/>
</dbReference>
<dbReference type="GO" id="GO:0005634">
    <property type="term" value="C:nucleus"/>
    <property type="evidence" value="ECO:0007669"/>
    <property type="project" value="TreeGrafter"/>
</dbReference>
<reference evidence="5 6" key="1">
    <citation type="submission" date="2014-04" db="EMBL/GenBank/DDBJ databases">
        <authorList>
            <consortium name="DOE Joint Genome Institute"/>
            <person name="Kuo A."/>
            <person name="Kohler A."/>
            <person name="Costa M.D."/>
            <person name="Nagy L.G."/>
            <person name="Floudas D."/>
            <person name="Copeland A."/>
            <person name="Barry K.W."/>
            <person name="Cichocki N."/>
            <person name="Veneault-Fourrey C."/>
            <person name="LaButti K."/>
            <person name="Lindquist E.A."/>
            <person name="Lipzen A."/>
            <person name="Lundell T."/>
            <person name="Morin E."/>
            <person name="Murat C."/>
            <person name="Sun H."/>
            <person name="Tunlid A."/>
            <person name="Henrissat B."/>
            <person name="Grigoriev I.V."/>
            <person name="Hibbett D.S."/>
            <person name="Martin F."/>
            <person name="Nordberg H.P."/>
            <person name="Cantor M.N."/>
            <person name="Hua S.X."/>
        </authorList>
    </citation>
    <scope>NUCLEOTIDE SEQUENCE [LARGE SCALE GENOMIC DNA]</scope>
    <source>
        <strain evidence="5 6">Marx 270</strain>
    </source>
</reference>
<sequence>MPMYIRRLVSGSKARLIDDELGTDLDLVYVTKQIIVMGFPATGLESIYRNRRADVQRFLSARHGQDFWVFNFCPISENSYDEGVFDGRVSRYPFPDHNVPPFPYMSLVTREIGAWLSGSDARVAVLHCKAGKGRSGTMACAYLLACSLSPAIPELDTRRTLRVADLVRDGDTLEPNSSTLEDAEVKTVQAMTDSWHQKQSDMSRDWIMVRTVSESPRDRFEQVLDLYTIRRMKPAVQQILIHKQKRGVSIPSQQRWLRYWSQSLATDGSTSSGPEGSLELRKYDCRKVRITRVVVRMRELSGIQPSLIQAVSMVQQATNVRSSEAASSGCVWASLARYDDDLVGRLAELSPCQSSETPRIFEDGKWDREKMIRKFATMSTGAVEVSGDGSMGARLFSFALISSPGEGWTDVFSQDFHHPQQGSTPLASSLDSLSYSVIHPSSSNIGCENDSGGIIVHANRELRLKIFWGRVGPSFTHLHLIINTVFTTDPQATLGWIWFIPAFHICPEAASSVVVFTRPEVDFAMGMGKSLVDVNISIASCTD</sequence>
<evidence type="ECO:0000256" key="2">
    <source>
        <dbReference type="ARBA" id="ARBA00022801"/>
    </source>
</evidence>